<dbReference type="Pfam" id="PF00293">
    <property type="entry name" value="NUDIX"/>
    <property type="match status" value="1"/>
</dbReference>
<dbReference type="SUPFAM" id="SSF55811">
    <property type="entry name" value="Nudix"/>
    <property type="match status" value="1"/>
</dbReference>
<protein>
    <recommendedName>
        <fullName evidence="2">Nudix hydrolase domain-containing protein</fullName>
    </recommendedName>
</protein>
<dbReference type="InterPro" id="IPR020084">
    <property type="entry name" value="NUDIX_hydrolase_CS"/>
</dbReference>
<sequence length="165" mass="18943">MTSHKYIYTIGFIHCPETNQILLLNRQKAPWMGRWNGVGGKLDVNESPLDCIIRETQEETGLLLPQYIPRGVLTWIKDGEDKGGAYLFTASVTAQVFEEYVTPKVYCHEGILDWKKMDWVLHEENTGIVDNVKIMLKHIFTSVEEDMFVATYSGKQLLGVDYIQK</sequence>
<dbReference type="Proteomes" id="UP001497600">
    <property type="component" value="Chromosome C"/>
</dbReference>
<feature type="domain" description="Nudix hydrolase" evidence="2">
    <location>
        <begin position="4"/>
        <end position="141"/>
    </location>
</feature>
<dbReference type="PROSITE" id="PS00893">
    <property type="entry name" value="NUDIX_BOX"/>
    <property type="match status" value="1"/>
</dbReference>
<keyword evidence="1" id="KW-0378">Hydrolase</keyword>
<dbReference type="Gene3D" id="3.90.79.10">
    <property type="entry name" value="Nucleoside Triphosphate Pyrophosphohydrolase"/>
    <property type="match status" value="1"/>
</dbReference>
<dbReference type="InterPro" id="IPR000086">
    <property type="entry name" value="NUDIX_hydrolase_dom"/>
</dbReference>
<accession>A0ABP0E8B9</accession>
<evidence type="ECO:0000313" key="3">
    <source>
        <dbReference type="EMBL" id="CAK7899043.1"/>
    </source>
</evidence>
<gene>
    <name evidence="3" type="ORF">CAAN4_C00848</name>
</gene>
<name>A0ABP0E8B9_9ASCO</name>
<dbReference type="PROSITE" id="PS51462">
    <property type="entry name" value="NUDIX"/>
    <property type="match status" value="1"/>
</dbReference>
<dbReference type="InterPro" id="IPR015797">
    <property type="entry name" value="NUDIX_hydrolase-like_dom_sf"/>
</dbReference>
<evidence type="ECO:0000313" key="4">
    <source>
        <dbReference type="Proteomes" id="UP001497600"/>
    </source>
</evidence>
<dbReference type="CDD" id="cd18886">
    <property type="entry name" value="NUDIX_MutT_Nudt1"/>
    <property type="match status" value="1"/>
</dbReference>
<reference evidence="3 4" key="1">
    <citation type="submission" date="2024-01" db="EMBL/GenBank/DDBJ databases">
        <authorList>
            <consortium name="Genoscope - CEA"/>
            <person name="William W."/>
        </authorList>
    </citation>
    <scope>NUCLEOTIDE SEQUENCE [LARGE SCALE GENOMIC DNA]</scope>
    <source>
        <strain evidence="3 4">29B2s-10</strain>
    </source>
</reference>
<keyword evidence="4" id="KW-1185">Reference proteome</keyword>
<organism evidence="3 4">
    <name type="scientific">[Candida] anglica</name>
    <dbReference type="NCBI Taxonomy" id="148631"/>
    <lineage>
        <taxon>Eukaryota</taxon>
        <taxon>Fungi</taxon>
        <taxon>Dikarya</taxon>
        <taxon>Ascomycota</taxon>
        <taxon>Saccharomycotina</taxon>
        <taxon>Pichiomycetes</taxon>
        <taxon>Debaryomycetaceae</taxon>
        <taxon>Kurtzmaniella</taxon>
    </lineage>
</organism>
<dbReference type="EMBL" id="OZ004255">
    <property type="protein sequence ID" value="CAK7899043.1"/>
    <property type="molecule type" value="Genomic_DNA"/>
</dbReference>
<evidence type="ECO:0000259" key="2">
    <source>
        <dbReference type="PROSITE" id="PS51462"/>
    </source>
</evidence>
<dbReference type="PANTHER" id="PTHR43222:SF2">
    <property type="entry name" value="NUDIX HYDROLASE 23, CHLOROPLASTIC"/>
    <property type="match status" value="1"/>
</dbReference>
<dbReference type="PANTHER" id="PTHR43222">
    <property type="entry name" value="NUDIX HYDROLASE 23"/>
    <property type="match status" value="1"/>
</dbReference>
<evidence type="ECO:0000256" key="1">
    <source>
        <dbReference type="ARBA" id="ARBA00022801"/>
    </source>
</evidence>
<proteinExistence type="predicted"/>